<proteinExistence type="predicted"/>
<feature type="region of interest" description="Disordered" evidence="1">
    <location>
        <begin position="25"/>
        <end position="84"/>
    </location>
</feature>
<dbReference type="AlphaFoldDB" id="A0A846TN88"/>
<organism evidence="2 3">
    <name type="scientific">Mesobacillus selenatarsenatis</name>
    <dbReference type="NCBI Taxonomy" id="388741"/>
    <lineage>
        <taxon>Bacteria</taxon>
        <taxon>Bacillati</taxon>
        <taxon>Bacillota</taxon>
        <taxon>Bacilli</taxon>
        <taxon>Bacillales</taxon>
        <taxon>Bacillaceae</taxon>
        <taxon>Mesobacillus</taxon>
    </lineage>
</organism>
<gene>
    <name evidence="2" type="ORF">GWK17_18150</name>
</gene>
<dbReference type="EMBL" id="JAAVUM010000015">
    <property type="protein sequence ID" value="NKE07374.1"/>
    <property type="molecule type" value="Genomic_DNA"/>
</dbReference>
<sequence length="84" mass="10549">MSRKREQKVIHVDKLTIHAKEVEIINEKSRDRHDRRRNPWDFFGPRRREDRNEREREHHDESGDRHKEESGDRDRDRDRGPRWI</sequence>
<evidence type="ECO:0000313" key="3">
    <source>
        <dbReference type="Proteomes" id="UP000587942"/>
    </source>
</evidence>
<reference evidence="2 3" key="1">
    <citation type="submission" date="2020-03" db="EMBL/GenBank/DDBJ databases">
        <authorList>
            <person name="Sun Q."/>
        </authorList>
    </citation>
    <scope>NUCLEOTIDE SEQUENCE [LARGE SCALE GENOMIC DNA]</scope>
    <source>
        <strain evidence="2 3">KACC 21451</strain>
    </source>
</reference>
<dbReference type="RefSeq" id="WP_167833775.1">
    <property type="nucleotide sequence ID" value="NZ_JAAVUM010000015.1"/>
</dbReference>
<dbReference type="Proteomes" id="UP000587942">
    <property type="component" value="Unassembled WGS sequence"/>
</dbReference>
<evidence type="ECO:0000256" key="1">
    <source>
        <dbReference type="SAM" id="MobiDB-lite"/>
    </source>
</evidence>
<name>A0A846TN88_9BACI</name>
<accession>A0A846TN88</accession>
<comment type="caution">
    <text evidence="2">The sequence shown here is derived from an EMBL/GenBank/DDBJ whole genome shotgun (WGS) entry which is preliminary data.</text>
</comment>
<feature type="compositionally biased region" description="Basic and acidic residues" evidence="1">
    <location>
        <begin position="44"/>
        <end position="84"/>
    </location>
</feature>
<evidence type="ECO:0000313" key="2">
    <source>
        <dbReference type="EMBL" id="NKE07374.1"/>
    </source>
</evidence>
<protein>
    <submittedName>
        <fullName evidence="2">Uncharacterized protein</fullName>
    </submittedName>
</protein>